<accession>A0A7Y9KEE1</accession>
<dbReference type="AlphaFoldDB" id="A0A7Y9KEE1"/>
<dbReference type="Pfam" id="PF18029">
    <property type="entry name" value="Glyoxalase_6"/>
    <property type="match status" value="1"/>
</dbReference>
<dbReference type="InterPro" id="IPR041581">
    <property type="entry name" value="Glyoxalase_6"/>
</dbReference>
<dbReference type="RefSeq" id="WP_179834081.1">
    <property type="nucleotide sequence ID" value="NZ_BMRD01000013.1"/>
</dbReference>
<dbReference type="PANTHER" id="PTHR35908:SF1">
    <property type="entry name" value="CONSERVED PROTEIN"/>
    <property type="match status" value="1"/>
</dbReference>
<reference evidence="2 3" key="1">
    <citation type="submission" date="2020-07" db="EMBL/GenBank/DDBJ databases">
        <title>Sequencing the genomes of 1000 actinobacteria strains.</title>
        <authorList>
            <person name="Klenk H.-P."/>
        </authorList>
    </citation>
    <scope>NUCLEOTIDE SEQUENCE [LARGE SCALE GENOMIC DNA]</scope>
    <source>
        <strain evidence="2 3">DSM 43461</strain>
    </source>
</reference>
<gene>
    <name evidence="2" type="ORF">BJ999_003249</name>
</gene>
<comment type="caution">
    <text evidence="2">The sequence shown here is derived from an EMBL/GenBank/DDBJ whole genome shotgun (WGS) entry which is preliminary data.</text>
</comment>
<evidence type="ECO:0000259" key="1">
    <source>
        <dbReference type="Pfam" id="PF18029"/>
    </source>
</evidence>
<dbReference type="EMBL" id="JACCBT010000001">
    <property type="protein sequence ID" value="NYE12953.1"/>
    <property type="molecule type" value="Genomic_DNA"/>
</dbReference>
<evidence type="ECO:0000313" key="2">
    <source>
        <dbReference type="EMBL" id="NYE12953.1"/>
    </source>
</evidence>
<feature type="domain" description="Glyoxalase-like" evidence="1">
    <location>
        <begin position="8"/>
        <end position="113"/>
    </location>
</feature>
<dbReference type="InterPro" id="IPR029068">
    <property type="entry name" value="Glyas_Bleomycin-R_OHBP_Dase"/>
</dbReference>
<dbReference type="PANTHER" id="PTHR35908">
    <property type="entry name" value="HYPOTHETICAL FUSION PROTEIN"/>
    <property type="match status" value="1"/>
</dbReference>
<name>A0A7Y9KEE1_9ACTN</name>
<proteinExistence type="predicted"/>
<keyword evidence="3" id="KW-1185">Reference proteome</keyword>
<protein>
    <recommendedName>
        <fullName evidence="1">Glyoxalase-like domain-containing protein</fullName>
    </recommendedName>
</protein>
<dbReference type="SUPFAM" id="SSF54593">
    <property type="entry name" value="Glyoxalase/Bleomycin resistance protein/Dihydroxybiphenyl dioxygenase"/>
    <property type="match status" value="1"/>
</dbReference>
<organism evidence="2 3">
    <name type="scientific">Actinomadura citrea</name>
    <dbReference type="NCBI Taxonomy" id="46158"/>
    <lineage>
        <taxon>Bacteria</taxon>
        <taxon>Bacillati</taxon>
        <taxon>Actinomycetota</taxon>
        <taxon>Actinomycetes</taxon>
        <taxon>Streptosporangiales</taxon>
        <taxon>Thermomonosporaceae</taxon>
        <taxon>Actinomadura</taxon>
    </lineage>
</organism>
<dbReference type="Proteomes" id="UP000591272">
    <property type="component" value="Unassembled WGS sequence"/>
</dbReference>
<dbReference type="Gene3D" id="3.10.180.10">
    <property type="entry name" value="2,3-Dihydroxybiphenyl 1,2-Dioxygenase, domain 1"/>
    <property type="match status" value="1"/>
</dbReference>
<evidence type="ECO:0000313" key="3">
    <source>
        <dbReference type="Proteomes" id="UP000591272"/>
    </source>
</evidence>
<sequence>MASRPYHLVIDSREPSALAEFRAGFLDQPVLFRPNDVVMVGATAHARPGLSLVRDASTKTAKNRLQRELDPDDREAEVRRILALGARSAGVGQSTDLPWAVLAGPEGNEFHVLRPHVSPIE</sequence>